<keyword evidence="9" id="KW-0675">Receptor</keyword>
<feature type="domain" description="Secretin/TonB short N-terminal" evidence="8">
    <location>
        <begin position="46"/>
        <end position="96"/>
    </location>
</feature>
<keyword evidence="3" id="KW-1134">Transmembrane beta strand</keyword>
<gene>
    <name evidence="9" type="ORF">SAMN05444380_12815</name>
</gene>
<protein>
    <submittedName>
        <fullName evidence="9">Outer membrane receptor proteins, mostly Fe transport</fullName>
    </submittedName>
</protein>
<keyword evidence="4" id="KW-0812">Transmembrane</keyword>
<dbReference type="EMBL" id="FONA01000028">
    <property type="protein sequence ID" value="SFF03303.1"/>
    <property type="molecule type" value="Genomic_DNA"/>
</dbReference>
<dbReference type="InterPro" id="IPR036942">
    <property type="entry name" value="Beta-barrel_TonB_sf"/>
</dbReference>
<dbReference type="GO" id="GO:0009279">
    <property type="term" value="C:cell outer membrane"/>
    <property type="evidence" value="ECO:0007669"/>
    <property type="project" value="UniProtKB-SubCell"/>
</dbReference>
<dbReference type="PANTHER" id="PTHR30069:SF29">
    <property type="entry name" value="HEMOGLOBIN AND HEMOGLOBIN-HAPTOGLOBIN-BINDING PROTEIN 1-RELATED"/>
    <property type="match status" value="1"/>
</dbReference>
<dbReference type="AlphaFoldDB" id="A0A1I2FE81"/>
<comment type="subcellular location">
    <subcellularLocation>
        <location evidence="1">Cell outer membrane</location>
        <topology evidence="1">Multi-pass membrane protein</topology>
    </subcellularLocation>
</comment>
<evidence type="ECO:0000256" key="1">
    <source>
        <dbReference type="ARBA" id="ARBA00004571"/>
    </source>
</evidence>
<dbReference type="PANTHER" id="PTHR30069">
    <property type="entry name" value="TONB-DEPENDENT OUTER MEMBRANE RECEPTOR"/>
    <property type="match status" value="1"/>
</dbReference>
<evidence type="ECO:0000313" key="10">
    <source>
        <dbReference type="Proteomes" id="UP000181976"/>
    </source>
</evidence>
<dbReference type="Gene3D" id="2.40.170.20">
    <property type="entry name" value="TonB-dependent receptor, beta-barrel domain"/>
    <property type="match status" value="1"/>
</dbReference>
<dbReference type="Proteomes" id="UP000181976">
    <property type="component" value="Unassembled WGS sequence"/>
</dbReference>
<dbReference type="InterPro" id="IPR039426">
    <property type="entry name" value="TonB-dep_rcpt-like"/>
</dbReference>
<dbReference type="STRING" id="385682.SAMN05444380_12815"/>
<dbReference type="InterPro" id="IPR011662">
    <property type="entry name" value="Secretin/TonB_short_N"/>
</dbReference>
<organism evidence="9 10">
    <name type="scientific">Thermophagus xiamenensis</name>
    <dbReference type="NCBI Taxonomy" id="385682"/>
    <lineage>
        <taxon>Bacteria</taxon>
        <taxon>Pseudomonadati</taxon>
        <taxon>Bacteroidota</taxon>
        <taxon>Bacteroidia</taxon>
        <taxon>Marinilabiliales</taxon>
        <taxon>Marinilabiliaceae</taxon>
        <taxon>Thermophagus</taxon>
    </lineage>
</organism>
<evidence type="ECO:0000256" key="3">
    <source>
        <dbReference type="ARBA" id="ARBA00022452"/>
    </source>
</evidence>
<keyword evidence="5" id="KW-0732">Signal</keyword>
<dbReference type="GO" id="GO:0044718">
    <property type="term" value="P:siderophore transmembrane transport"/>
    <property type="evidence" value="ECO:0007669"/>
    <property type="project" value="TreeGrafter"/>
</dbReference>
<evidence type="ECO:0000256" key="4">
    <source>
        <dbReference type="ARBA" id="ARBA00022692"/>
    </source>
</evidence>
<dbReference type="eggNOG" id="COG4771">
    <property type="taxonomic scope" value="Bacteria"/>
</dbReference>
<evidence type="ECO:0000256" key="6">
    <source>
        <dbReference type="ARBA" id="ARBA00023136"/>
    </source>
</evidence>
<keyword evidence="2" id="KW-0813">Transport</keyword>
<dbReference type="SUPFAM" id="SSF56935">
    <property type="entry name" value="Porins"/>
    <property type="match status" value="1"/>
</dbReference>
<evidence type="ECO:0000256" key="5">
    <source>
        <dbReference type="ARBA" id="ARBA00022729"/>
    </source>
</evidence>
<evidence type="ECO:0000313" key="9">
    <source>
        <dbReference type="EMBL" id="SFF03303.1"/>
    </source>
</evidence>
<evidence type="ECO:0000259" key="8">
    <source>
        <dbReference type="SMART" id="SM00965"/>
    </source>
</evidence>
<dbReference type="InParanoid" id="A0A1I2FE81"/>
<dbReference type="SMART" id="SM00965">
    <property type="entry name" value="STN"/>
    <property type="match status" value="1"/>
</dbReference>
<proteinExistence type="predicted"/>
<keyword evidence="6" id="KW-0472">Membrane</keyword>
<sequence length="831" mass="94664">MVQKNGRLLILFFFISFSTWGQSYDVKCKNMPLNELLVELRGRYDLQFSYDDRLLSNYRVTLRQTYSSAAALLDDVISGLPLGWEKMGDVFVIFPVENPSLPTQYLIRGQILEKGSGEPLPFSHVVIDGHPLVTDLKGAFSYSARDDSLFDVKASHLGCYVLDTFLIAGSFHKLFLTPSVYSLPEIVVKDNLIERSVQIGQTSGLINLNSYIAGYLPGNGDNSVFNLLRLQPGITAAGEQPNDLIMWGSYEGTSRVTLDGITIWGLKNFNDNISAVNPFMVKSIDLFKGGYDATKEDLVGGIVRITGNTGNRSHTKLNFFANNQLVNGKVEIPISSKSSLIVASRRTFKNPFDADDIAINNLNSAENLKYRIDVVPDYWFGDFNIKYSLHGDNGNLFYISAMGASDNFKYNAYQERPRFIIHQEKYDKNKQGGASLYWSMNNGSGGRSHIKATWSELHSDYGIDRSIESIRFNILANRVDVKSQTMVREISLDYQYELAGNQLHQPAIGVEFFRNELNLTEDSSEVEYFSLSDAGNRIACFVQDEIFFAPRLTLKPGLRVNHSFFTGTTHIDPRFGVEWKPWSALKINMAWGSYHQFLIKSSLYDESGSFRYSWTLADEENVPVLRSQHFVAGAFWNQNNLSVSIEGYYKTVDGYTRFVRLRRINENVYDGEGRSYGVDVFVKKDLEDYNFWVSYTLGRSEELFPYFPEQDYRRAPHDQRHELKVAALARFLQKFHFSATYIYGSGFPLYSNYLSTNYIEPDYSRLDLALVYQFNFNKVKGEAGVSLLNALDHHNIKYSSFERIPLDQLNSIYVDAESVEFTPLVFVKVKF</sequence>
<dbReference type="GO" id="GO:0015344">
    <property type="term" value="F:siderophore uptake transmembrane transporter activity"/>
    <property type="evidence" value="ECO:0007669"/>
    <property type="project" value="TreeGrafter"/>
</dbReference>
<accession>A0A1I2FE81</accession>
<reference evidence="9 10" key="1">
    <citation type="submission" date="2016-10" db="EMBL/GenBank/DDBJ databases">
        <authorList>
            <person name="de Groot N.N."/>
        </authorList>
    </citation>
    <scope>NUCLEOTIDE SEQUENCE [LARGE SCALE GENOMIC DNA]</scope>
    <source>
        <strain evidence="9 10">DSM 19012</strain>
    </source>
</reference>
<evidence type="ECO:0000256" key="2">
    <source>
        <dbReference type="ARBA" id="ARBA00022448"/>
    </source>
</evidence>
<evidence type="ECO:0000256" key="7">
    <source>
        <dbReference type="ARBA" id="ARBA00023237"/>
    </source>
</evidence>
<keyword evidence="10" id="KW-1185">Reference proteome</keyword>
<name>A0A1I2FE81_9BACT</name>
<keyword evidence="7" id="KW-0998">Cell outer membrane</keyword>